<accession>U7UQM5</accession>
<dbReference type="EMBL" id="AWXA01000015">
    <property type="protein sequence ID" value="ERT60763.1"/>
    <property type="molecule type" value="Genomic_DNA"/>
</dbReference>
<name>U7UQM5_9FIRM</name>
<evidence type="ECO:0000313" key="2">
    <source>
        <dbReference type="Proteomes" id="UP000017090"/>
    </source>
</evidence>
<dbReference type="AlphaFoldDB" id="U7UQM5"/>
<protein>
    <submittedName>
        <fullName evidence="1">Uncharacterized protein</fullName>
    </submittedName>
</protein>
<gene>
    <name evidence="1" type="ORF">HMPREF1250_0270</name>
</gene>
<proteinExistence type="predicted"/>
<organism evidence="1 2">
    <name type="scientific">Megasphaera vaginalis</name>
    <name type="common">ex Srinivasan et al. 2021</name>
    <dbReference type="NCBI Taxonomy" id="1111454"/>
    <lineage>
        <taxon>Bacteria</taxon>
        <taxon>Bacillati</taxon>
        <taxon>Bacillota</taxon>
        <taxon>Negativicutes</taxon>
        <taxon>Veillonellales</taxon>
        <taxon>Veillonellaceae</taxon>
        <taxon>Megasphaera</taxon>
    </lineage>
</organism>
<evidence type="ECO:0000313" key="1">
    <source>
        <dbReference type="EMBL" id="ERT60763.1"/>
    </source>
</evidence>
<comment type="caution">
    <text evidence="1">The sequence shown here is derived from an EMBL/GenBank/DDBJ whole genome shotgun (WGS) entry which is preliminary data.</text>
</comment>
<reference evidence="1 2" key="1">
    <citation type="submission" date="2013-09" db="EMBL/GenBank/DDBJ databases">
        <authorList>
            <person name="Durkin A.S."/>
            <person name="Haft D.R."/>
            <person name="McCorrison J."/>
            <person name="Torralba M."/>
            <person name="Gillis M."/>
            <person name="Haft D.H."/>
            <person name="Methe B."/>
            <person name="Sutton G."/>
            <person name="Nelson K.E."/>
        </authorList>
    </citation>
    <scope>NUCLEOTIDE SEQUENCE [LARGE SCALE GENOMIC DNA]</scope>
    <source>
        <strain evidence="1 2">BV3C16-1</strain>
    </source>
</reference>
<keyword evidence="2" id="KW-1185">Reference proteome</keyword>
<sequence>MPNIEIKTIADMECLYTEKQSGRQVEKFHIGSTVKSLKNK</sequence>
<dbReference type="Proteomes" id="UP000017090">
    <property type="component" value="Unassembled WGS sequence"/>
</dbReference>